<keyword evidence="6 8" id="KW-1015">Disulfide bond</keyword>
<reference evidence="10" key="3">
    <citation type="submission" date="2010-09" db="EMBL/GenBank/DDBJ databases">
        <title>Annotation of Gaeumannomyces graminis var. tritici R3-111a-1.</title>
        <authorList>
            <consortium name="The Broad Institute Genome Sequencing Platform"/>
            <person name="Ma L.-J."/>
            <person name="Dead R."/>
            <person name="Young S.K."/>
            <person name="Zeng Q."/>
            <person name="Gargeya S."/>
            <person name="Fitzgerald M."/>
            <person name="Haas B."/>
            <person name="Abouelleil A."/>
            <person name="Alvarado L."/>
            <person name="Arachchi H.M."/>
            <person name="Berlin A."/>
            <person name="Brown A."/>
            <person name="Chapman S.B."/>
            <person name="Chen Z."/>
            <person name="Dunbar C."/>
            <person name="Freedman E."/>
            <person name="Gearin G."/>
            <person name="Gellesch M."/>
            <person name="Goldberg J."/>
            <person name="Griggs A."/>
            <person name="Gujja S."/>
            <person name="Heiman D."/>
            <person name="Howarth C."/>
            <person name="Larson L."/>
            <person name="Lui A."/>
            <person name="MacDonald P.J.P."/>
            <person name="Mehta T."/>
            <person name="Montmayeur A."/>
            <person name="Murphy C."/>
            <person name="Neiman D."/>
            <person name="Pearson M."/>
            <person name="Priest M."/>
            <person name="Roberts A."/>
            <person name="Saif S."/>
            <person name="Shea T."/>
            <person name="Shenoy N."/>
            <person name="Sisk P."/>
            <person name="Stolte C."/>
            <person name="Sykes S."/>
            <person name="Yandava C."/>
            <person name="Wortman J."/>
            <person name="Nusbaum C."/>
            <person name="Birren B."/>
        </authorList>
    </citation>
    <scope>NUCLEOTIDE SEQUENCE</scope>
    <source>
        <strain evidence="10">R3-111a-1</strain>
    </source>
</reference>
<dbReference type="VEuPathDB" id="FungiDB:GGTG_01719"/>
<dbReference type="InterPro" id="IPR035427">
    <property type="entry name" value="Tim10-like_dom_sf"/>
</dbReference>
<proteinExistence type="inferred from homology"/>
<keyword evidence="12" id="KW-1185">Reference proteome</keyword>
<keyword evidence="5 8" id="KW-0811">Translocation</keyword>
<dbReference type="SUPFAM" id="SSF144122">
    <property type="entry name" value="Tim10-like"/>
    <property type="match status" value="1"/>
</dbReference>
<dbReference type="RefSeq" id="XP_009217753.1">
    <property type="nucleotide sequence ID" value="XM_009219489.1"/>
</dbReference>
<keyword evidence="8" id="KW-0813">Transport</keyword>
<keyword evidence="3 8" id="KW-0999">Mitochondrion inner membrane</keyword>
<accession>J3NKE0</accession>
<dbReference type="STRING" id="644352.J3NKE0"/>
<gene>
    <name evidence="11" type="primary">20342177</name>
    <name evidence="10" type="ORF">GGTG_01719</name>
</gene>
<comment type="subunit">
    <text evidence="8">Heterohexamer.</text>
</comment>
<evidence type="ECO:0000256" key="7">
    <source>
        <dbReference type="ARBA" id="ARBA00023186"/>
    </source>
</evidence>
<evidence type="ECO:0000313" key="10">
    <source>
        <dbReference type="EMBL" id="EJT81744.1"/>
    </source>
</evidence>
<dbReference type="GO" id="GO:0015031">
    <property type="term" value="P:protein transport"/>
    <property type="evidence" value="ECO:0007669"/>
    <property type="project" value="UniProtKB-KW"/>
</dbReference>
<dbReference type="GO" id="GO:0005743">
    <property type="term" value="C:mitochondrial inner membrane"/>
    <property type="evidence" value="ECO:0007669"/>
    <property type="project" value="UniProtKB-SubCell"/>
</dbReference>
<evidence type="ECO:0000313" key="12">
    <source>
        <dbReference type="Proteomes" id="UP000006039"/>
    </source>
</evidence>
<dbReference type="eggNOG" id="KOG3489">
    <property type="taxonomic scope" value="Eukaryota"/>
</dbReference>
<evidence type="ECO:0000256" key="1">
    <source>
        <dbReference type="ARBA" id="ARBA00004137"/>
    </source>
</evidence>
<keyword evidence="4 8" id="KW-0653">Protein transport</keyword>
<comment type="subcellular location">
    <subcellularLocation>
        <location evidence="1 8">Mitochondrion inner membrane</location>
        <topology evidence="1 8">Peripheral membrane protein</topology>
        <orientation evidence="1 8">Intermembrane side</orientation>
    </subcellularLocation>
</comment>
<evidence type="ECO:0000313" key="11">
    <source>
        <dbReference type="EnsemblFungi" id="EJT81744"/>
    </source>
</evidence>
<keyword evidence="3 8" id="KW-0472">Membrane</keyword>
<dbReference type="GeneID" id="20342177"/>
<dbReference type="FunCoup" id="J3NKE0">
    <property type="interactions" value="502"/>
</dbReference>
<evidence type="ECO:0000259" key="9">
    <source>
        <dbReference type="Pfam" id="PF02953"/>
    </source>
</evidence>
<comment type="domain">
    <text evidence="8">The twin CX3C motif contains 4 conserved Cys residues that form 2 disulfide bonds in the mitochondrial intermembrane space.</text>
</comment>
<feature type="domain" description="Tim10-like" evidence="9">
    <location>
        <begin position="19"/>
        <end position="81"/>
    </location>
</feature>
<dbReference type="Pfam" id="PF02953">
    <property type="entry name" value="zf-Tim10_DDP"/>
    <property type="match status" value="1"/>
</dbReference>
<evidence type="ECO:0000256" key="8">
    <source>
        <dbReference type="RuleBase" id="RU367043"/>
    </source>
</evidence>
<keyword evidence="8" id="KW-0496">Mitochondrion</keyword>
<evidence type="ECO:0000256" key="4">
    <source>
        <dbReference type="ARBA" id="ARBA00022927"/>
    </source>
</evidence>
<evidence type="ECO:0000256" key="3">
    <source>
        <dbReference type="ARBA" id="ARBA00022792"/>
    </source>
</evidence>
<reference evidence="12" key="1">
    <citation type="submission" date="2010-07" db="EMBL/GenBank/DDBJ databases">
        <title>The genome sequence of Gaeumannomyces graminis var. tritici strain R3-111a-1.</title>
        <authorList>
            <consortium name="The Broad Institute Genome Sequencing Platform"/>
            <person name="Ma L.-J."/>
            <person name="Dead R."/>
            <person name="Young S."/>
            <person name="Zeng Q."/>
            <person name="Koehrsen M."/>
            <person name="Alvarado L."/>
            <person name="Berlin A."/>
            <person name="Chapman S.B."/>
            <person name="Chen Z."/>
            <person name="Freedman E."/>
            <person name="Gellesch M."/>
            <person name="Goldberg J."/>
            <person name="Griggs A."/>
            <person name="Gujja S."/>
            <person name="Heilman E.R."/>
            <person name="Heiman D."/>
            <person name="Hepburn T."/>
            <person name="Howarth C."/>
            <person name="Jen D."/>
            <person name="Larson L."/>
            <person name="Mehta T."/>
            <person name="Neiman D."/>
            <person name="Pearson M."/>
            <person name="Roberts A."/>
            <person name="Saif S."/>
            <person name="Shea T."/>
            <person name="Shenoy N."/>
            <person name="Sisk P."/>
            <person name="Stolte C."/>
            <person name="Sykes S."/>
            <person name="Walk T."/>
            <person name="White J."/>
            <person name="Yandava C."/>
            <person name="Haas B."/>
            <person name="Nusbaum C."/>
            <person name="Birren B."/>
        </authorList>
    </citation>
    <scope>NUCLEOTIDE SEQUENCE [LARGE SCALE GENOMIC DNA]</scope>
    <source>
        <strain evidence="12">R3-111a-1</strain>
    </source>
</reference>
<reference evidence="11" key="4">
    <citation type="journal article" date="2015" name="G3 (Bethesda)">
        <title>Genome sequences of three phytopathogenic species of the Magnaporthaceae family of fungi.</title>
        <authorList>
            <person name="Okagaki L.H."/>
            <person name="Nunes C.C."/>
            <person name="Sailsbery J."/>
            <person name="Clay B."/>
            <person name="Brown D."/>
            <person name="John T."/>
            <person name="Oh Y."/>
            <person name="Young N."/>
            <person name="Fitzgerald M."/>
            <person name="Haas B.J."/>
            <person name="Zeng Q."/>
            <person name="Young S."/>
            <person name="Adiconis X."/>
            <person name="Fan L."/>
            <person name="Levin J.Z."/>
            <person name="Mitchell T.K."/>
            <person name="Okubara P.A."/>
            <person name="Farman M.L."/>
            <person name="Kohn L.M."/>
            <person name="Birren B."/>
            <person name="Ma L.-J."/>
            <person name="Dean R.A."/>
        </authorList>
    </citation>
    <scope>NUCLEOTIDE SEQUENCE</scope>
    <source>
        <strain evidence="11">R3-111a-1</strain>
    </source>
</reference>
<evidence type="ECO:0000256" key="5">
    <source>
        <dbReference type="ARBA" id="ARBA00023010"/>
    </source>
</evidence>
<dbReference type="EMBL" id="GL385395">
    <property type="protein sequence ID" value="EJT81744.1"/>
    <property type="molecule type" value="Genomic_DNA"/>
</dbReference>
<keyword evidence="7 8" id="KW-0143">Chaperone</keyword>
<dbReference type="HOGENOM" id="CLU_141397_1_0_1"/>
<dbReference type="EnsemblFungi" id="EJT81744">
    <property type="protein sequence ID" value="EJT81744"/>
    <property type="gene ID" value="GGTG_01719"/>
</dbReference>
<sequence length="86" mass="9863">MDASEVDKLNPKDKAELLQFVNHESQRSKVQMQTHQLTETCWNKCVKSVNRSSLEPAEAGCLANCVERFMDVNNLTMKHLNSLRRS</sequence>
<reference evidence="10" key="2">
    <citation type="submission" date="2010-07" db="EMBL/GenBank/DDBJ databases">
        <authorList>
            <consortium name="The Broad Institute Genome Sequencing Platform"/>
            <consortium name="Broad Institute Genome Sequencing Center for Infectious Disease"/>
            <person name="Ma L.-J."/>
            <person name="Dead R."/>
            <person name="Young S."/>
            <person name="Zeng Q."/>
            <person name="Koehrsen M."/>
            <person name="Alvarado L."/>
            <person name="Berlin A."/>
            <person name="Chapman S.B."/>
            <person name="Chen Z."/>
            <person name="Freedman E."/>
            <person name="Gellesch M."/>
            <person name="Goldberg J."/>
            <person name="Griggs A."/>
            <person name="Gujja S."/>
            <person name="Heilman E.R."/>
            <person name="Heiman D."/>
            <person name="Hepburn T."/>
            <person name="Howarth C."/>
            <person name="Jen D."/>
            <person name="Larson L."/>
            <person name="Mehta T."/>
            <person name="Neiman D."/>
            <person name="Pearson M."/>
            <person name="Roberts A."/>
            <person name="Saif S."/>
            <person name="Shea T."/>
            <person name="Shenoy N."/>
            <person name="Sisk P."/>
            <person name="Stolte C."/>
            <person name="Sykes S."/>
            <person name="Walk T."/>
            <person name="White J."/>
            <person name="Yandava C."/>
            <person name="Haas B."/>
            <person name="Nusbaum C."/>
            <person name="Birren B."/>
        </authorList>
    </citation>
    <scope>NUCLEOTIDE SEQUENCE</scope>
    <source>
        <strain evidence="10">R3-111a-1</strain>
    </source>
</reference>
<dbReference type="Proteomes" id="UP000006039">
    <property type="component" value="Unassembled WGS sequence"/>
</dbReference>
<comment type="similarity">
    <text evidence="2 8">Belongs to the small Tim family.</text>
</comment>
<evidence type="ECO:0000256" key="6">
    <source>
        <dbReference type="ARBA" id="ARBA00023157"/>
    </source>
</evidence>
<dbReference type="InterPro" id="IPR004217">
    <property type="entry name" value="Tim10-like"/>
</dbReference>
<reference evidence="11" key="5">
    <citation type="submission" date="2018-04" db="UniProtKB">
        <authorList>
            <consortium name="EnsemblFungi"/>
        </authorList>
    </citation>
    <scope>IDENTIFICATION</scope>
    <source>
        <strain evidence="11">R3-111a-1</strain>
    </source>
</reference>
<comment type="function">
    <text evidence="8">Mitochondrial intermembrane chaperone that participates in the import and insertion of some multi-pass transmembrane proteins into the mitochondrial inner membrane. Also required for the transfer of beta-barrel precursors from the TOM complex to the sorting and assembly machinery (SAM complex) of the outer membrane. Acts as a chaperone-like protein that protects the hydrophobic precursors from aggregation and guide them through the mitochondrial intermembrane space.</text>
</comment>
<protein>
    <recommendedName>
        <fullName evidence="8">Mitochondrial import inner membrane translocase subunit</fullName>
    </recommendedName>
</protein>
<dbReference type="OrthoDB" id="344165at2759"/>
<evidence type="ECO:0000256" key="2">
    <source>
        <dbReference type="ARBA" id="ARBA00006720"/>
    </source>
</evidence>
<dbReference type="AlphaFoldDB" id="J3NKE0"/>
<name>J3NKE0_GAET3</name>
<dbReference type="Gene3D" id="1.10.287.810">
    <property type="entry name" value="Mitochondrial import inner membrane translocase subunit tim13 like domains"/>
    <property type="match status" value="1"/>
</dbReference>
<organism evidence="10">
    <name type="scientific">Gaeumannomyces tritici (strain R3-111a-1)</name>
    <name type="common">Wheat and barley take-all root rot fungus</name>
    <name type="synonym">Gaeumannomyces graminis var. tritici</name>
    <dbReference type="NCBI Taxonomy" id="644352"/>
    <lineage>
        <taxon>Eukaryota</taxon>
        <taxon>Fungi</taxon>
        <taxon>Dikarya</taxon>
        <taxon>Ascomycota</taxon>
        <taxon>Pezizomycotina</taxon>
        <taxon>Sordariomycetes</taxon>
        <taxon>Sordariomycetidae</taxon>
        <taxon>Magnaporthales</taxon>
        <taxon>Magnaporthaceae</taxon>
        <taxon>Gaeumannomyces</taxon>
    </lineage>
</organism>